<dbReference type="EMBL" id="JABSTR010000007">
    <property type="protein sequence ID" value="KAH9375483.1"/>
    <property type="molecule type" value="Genomic_DNA"/>
</dbReference>
<feature type="region of interest" description="Disordered" evidence="1">
    <location>
        <begin position="133"/>
        <end position="176"/>
    </location>
</feature>
<dbReference type="Proteomes" id="UP000821853">
    <property type="component" value="Chromosome 5"/>
</dbReference>
<keyword evidence="3" id="KW-1185">Reference proteome</keyword>
<dbReference type="OMA" id="CPKRWRP"/>
<evidence type="ECO:0000313" key="3">
    <source>
        <dbReference type="Proteomes" id="UP000821853"/>
    </source>
</evidence>
<protein>
    <submittedName>
        <fullName evidence="2">Uncharacterized protein</fullName>
    </submittedName>
</protein>
<feature type="compositionally biased region" description="Gly residues" evidence="1">
    <location>
        <begin position="1"/>
        <end position="10"/>
    </location>
</feature>
<dbReference type="OrthoDB" id="10397947at2759"/>
<dbReference type="AlphaFoldDB" id="A0A9J6GJK1"/>
<sequence>MEERQGGVGGVDEASTAPSFGRVGSRSRSRSFNNTTTTSSSPSRKEDGPRARADCGATKKAYSLESIQRCKRWRPCQLLREVFAKTPLLFGARRHQTSKAAAAAKLMTPAESATLSSEDSGHAESPVSLVSVVIESPPSPPPCSQPRSRRSCSADSAVDFDSNDDATTTAPGGGTNGSVVAVMPAASAEDDQCSVAVVHCEGNSLHQPQHPPHHLHRTSLPGERGKRTLSQCLSLSCPVLSTPCVIVSDFSSCDVSPDIIEEVDVADLSNHGSSGGEARDYLSLGGRSCSSCSLSSTVSSASWDDEASQSDVSEAGSSSSKVRYRHTSRLRTAEREPPLATLSVVSRVEVTIDTSPLAGWG</sequence>
<gene>
    <name evidence="2" type="ORF">HPB48_012922</name>
</gene>
<dbReference type="VEuPathDB" id="VectorBase:HLOH_042300"/>
<proteinExistence type="predicted"/>
<name>A0A9J6GJK1_HAELO</name>
<feature type="region of interest" description="Disordered" evidence="1">
    <location>
        <begin position="1"/>
        <end position="58"/>
    </location>
</feature>
<accession>A0A9J6GJK1</accession>
<feature type="compositionally biased region" description="Low complexity" evidence="1">
    <location>
        <begin position="18"/>
        <end position="42"/>
    </location>
</feature>
<reference evidence="2 3" key="1">
    <citation type="journal article" date="2020" name="Cell">
        <title>Large-Scale Comparative Analyses of Tick Genomes Elucidate Their Genetic Diversity and Vector Capacities.</title>
        <authorList>
            <consortium name="Tick Genome and Microbiome Consortium (TIGMIC)"/>
            <person name="Jia N."/>
            <person name="Wang J."/>
            <person name="Shi W."/>
            <person name="Du L."/>
            <person name="Sun Y."/>
            <person name="Zhan W."/>
            <person name="Jiang J.F."/>
            <person name="Wang Q."/>
            <person name="Zhang B."/>
            <person name="Ji P."/>
            <person name="Bell-Sakyi L."/>
            <person name="Cui X.M."/>
            <person name="Yuan T.T."/>
            <person name="Jiang B.G."/>
            <person name="Yang W.F."/>
            <person name="Lam T.T."/>
            <person name="Chang Q.C."/>
            <person name="Ding S.J."/>
            <person name="Wang X.J."/>
            <person name="Zhu J.G."/>
            <person name="Ruan X.D."/>
            <person name="Zhao L."/>
            <person name="Wei J.T."/>
            <person name="Ye R.Z."/>
            <person name="Que T.C."/>
            <person name="Du C.H."/>
            <person name="Zhou Y.H."/>
            <person name="Cheng J.X."/>
            <person name="Dai P.F."/>
            <person name="Guo W.B."/>
            <person name="Han X.H."/>
            <person name="Huang E.J."/>
            <person name="Li L.F."/>
            <person name="Wei W."/>
            <person name="Gao Y.C."/>
            <person name="Liu J.Z."/>
            <person name="Shao H.Z."/>
            <person name="Wang X."/>
            <person name="Wang C.C."/>
            <person name="Yang T.C."/>
            <person name="Huo Q.B."/>
            <person name="Li W."/>
            <person name="Chen H.Y."/>
            <person name="Chen S.E."/>
            <person name="Zhou L.G."/>
            <person name="Ni X.B."/>
            <person name="Tian J.H."/>
            <person name="Sheng Y."/>
            <person name="Liu T."/>
            <person name="Pan Y.S."/>
            <person name="Xia L.Y."/>
            <person name="Li J."/>
            <person name="Zhao F."/>
            <person name="Cao W.C."/>
        </authorList>
    </citation>
    <scope>NUCLEOTIDE SEQUENCE [LARGE SCALE GENOMIC DNA]</scope>
    <source>
        <strain evidence="2">HaeL-2018</strain>
    </source>
</reference>
<feature type="region of interest" description="Disordered" evidence="1">
    <location>
        <begin position="303"/>
        <end position="336"/>
    </location>
</feature>
<comment type="caution">
    <text evidence="2">The sequence shown here is derived from an EMBL/GenBank/DDBJ whole genome shotgun (WGS) entry which is preliminary data.</text>
</comment>
<feature type="compositionally biased region" description="Polar residues" evidence="1">
    <location>
        <begin position="309"/>
        <end position="321"/>
    </location>
</feature>
<organism evidence="2 3">
    <name type="scientific">Haemaphysalis longicornis</name>
    <name type="common">Bush tick</name>
    <dbReference type="NCBI Taxonomy" id="44386"/>
    <lineage>
        <taxon>Eukaryota</taxon>
        <taxon>Metazoa</taxon>
        <taxon>Ecdysozoa</taxon>
        <taxon>Arthropoda</taxon>
        <taxon>Chelicerata</taxon>
        <taxon>Arachnida</taxon>
        <taxon>Acari</taxon>
        <taxon>Parasitiformes</taxon>
        <taxon>Ixodida</taxon>
        <taxon>Ixodoidea</taxon>
        <taxon>Ixodidae</taxon>
        <taxon>Haemaphysalinae</taxon>
        <taxon>Haemaphysalis</taxon>
    </lineage>
</organism>
<evidence type="ECO:0000313" key="2">
    <source>
        <dbReference type="EMBL" id="KAH9375483.1"/>
    </source>
</evidence>
<feature type="compositionally biased region" description="Basic and acidic residues" evidence="1">
    <location>
        <begin position="43"/>
        <end position="53"/>
    </location>
</feature>
<evidence type="ECO:0000256" key="1">
    <source>
        <dbReference type="SAM" id="MobiDB-lite"/>
    </source>
</evidence>